<feature type="signal peptide" evidence="1">
    <location>
        <begin position="1"/>
        <end position="24"/>
    </location>
</feature>
<dbReference type="Gene3D" id="2.30.110.20">
    <property type="entry name" value="Hcp1-like"/>
    <property type="match status" value="1"/>
</dbReference>
<evidence type="ECO:0000313" key="3">
    <source>
        <dbReference type="Proteomes" id="UP000665561"/>
    </source>
</evidence>
<evidence type="ECO:0000313" key="2">
    <source>
        <dbReference type="EMBL" id="NBD27189.1"/>
    </source>
</evidence>
<keyword evidence="1" id="KW-0732">Signal</keyword>
<keyword evidence="3" id="KW-1185">Reference proteome</keyword>
<reference evidence="2 3" key="1">
    <citation type="submission" date="2020-01" db="EMBL/GenBank/DDBJ databases">
        <title>Paenibacillus soybeanensis sp. nov. isolated from the nodules of soybean (Glycine max(L.) Merr).</title>
        <authorList>
            <person name="Wang H."/>
        </authorList>
    </citation>
    <scope>NUCLEOTIDE SEQUENCE [LARGE SCALE GENOMIC DNA]</scope>
    <source>
        <strain evidence="2 3">T1</strain>
    </source>
</reference>
<sequence length="194" mass="20503">MIHSFARKFKKVAALLIVCAIALAAGLTGGSEATAEPQFSAQTVYLQLDGISGESITRGYEKWISVEDVAFNIVSVGTASSSAASPSGKTMFEDIKFAKRTDAASLGMMSAAITGKHLKTAKFAFTNEATKGAPLTIELTDVTVKSYSFADGVESYSLGYGTILYSYSQTSKDGTLLPPLQFGWDLRKGTKIAG</sequence>
<feature type="chain" id="PRO_5046796024" description="Type VI secretion system tube protein Hcp" evidence="1">
    <location>
        <begin position="25"/>
        <end position="194"/>
    </location>
</feature>
<dbReference type="Pfam" id="PF05638">
    <property type="entry name" value="T6SS_HCP"/>
    <property type="match status" value="1"/>
</dbReference>
<dbReference type="PANTHER" id="PTHR36152">
    <property type="entry name" value="CYTOPLASMIC PROTEIN-RELATED"/>
    <property type="match status" value="1"/>
</dbReference>
<dbReference type="InterPro" id="IPR036624">
    <property type="entry name" value="Hcp1-lik_sf"/>
</dbReference>
<organism evidence="2 3">
    <name type="scientific">Paenibacillus glycinis</name>
    <dbReference type="NCBI Taxonomy" id="2697035"/>
    <lineage>
        <taxon>Bacteria</taxon>
        <taxon>Bacillati</taxon>
        <taxon>Bacillota</taxon>
        <taxon>Bacilli</taxon>
        <taxon>Bacillales</taxon>
        <taxon>Paenibacillaceae</taxon>
        <taxon>Paenibacillus</taxon>
    </lineage>
</organism>
<gene>
    <name evidence="2" type="ORF">GT019_25225</name>
</gene>
<dbReference type="EMBL" id="JAAAMV010000025">
    <property type="protein sequence ID" value="NBD27189.1"/>
    <property type="molecule type" value="Genomic_DNA"/>
</dbReference>
<dbReference type="PANTHER" id="PTHR36152:SF1">
    <property type="entry name" value="UBIQUITIN-LIKE DOMAIN-CONTAINING PROTEIN"/>
    <property type="match status" value="1"/>
</dbReference>
<protein>
    <recommendedName>
        <fullName evidence="4">Type VI secretion system tube protein Hcp</fullName>
    </recommendedName>
</protein>
<comment type="caution">
    <text evidence="2">The sequence shown here is derived from an EMBL/GenBank/DDBJ whole genome shotgun (WGS) entry which is preliminary data.</text>
</comment>
<proteinExistence type="predicted"/>
<accession>A0ABW9XWU6</accession>
<dbReference type="RefSeq" id="WP_161746205.1">
    <property type="nucleotide sequence ID" value="NZ_JAAAMV010000025.1"/>
</dbReference>
<dbReference type="InterPro" id="IPR008514">
    <property type="entry name" value="T6SS_Hcp"/>
</dbReference>
<evidence type="ECO:0008006" key="4">
    <source>
        <dbReference type="Google" id="ProtNLM"/>
    </source>
</evidence>
<dbReference type="Proteomes" id="UP000665561">
    <property type="component" value="Unassembled WGS sequence"/>
</dbReference>
<name>A0ABW9XWU6_9BACL</name>
<evidence type="ECO:0000256" key="1">
    <source>
        <dbReference type="SAM" id="SignalP"/>
    </source>
</evidence>
<dbReference type="SUPFAM" id="SSF141452">
    <property type="entry name" value="Hcp1-like"/>
    <property type="match status" value="1"/>
</dbReference>
<dbReference type="InterPro" id="IPR053165">
    <property type="entry name" value="HSI-I_assembly_Hcp1"/>
</dbReference>